<evidence type="ECO:0000256" key="1">
    <source>
        <dbReference type="ARBA" id="ARBA00001070"/>
    </source>
</evidence>
<organism evidence="9 10">
    <name type="scientific">Granulicella arctica</name>
    <dbReference type="NCBI Taxonomy" id="940613"/>
    <lineage>
        <taxon>Bacteria</taxon>
        <taxon>Pseudomonadati</taxon>
        <taxon>Acidobacteriota</taxon>
        <taxon>Terriglobia</taxon>
        <taxon>Terriglobales</taxon>
        <taxon>Acidobacteriaceae</taxon>
        <taxon>Granulicella</taxon>
    </lineage>
</organism>
<dbReference type="FunFam" id="2.130.10.120:FF:000001">
    <property type="entry name" value="Prolyl endopeptidase"/>
    <property type="match status" value="1"/>
</dbReference>
<dbReference type="EMBL" id="JACCCW010000001">
    <property type="protein sequence ID" value="NYF78903.1"/>
    <property type="molecule type" value="Genomic_DNA"/>
</dbReference>
<dbReference type="Pfam" id="PF00326">
    <property type="entry name" value="Peptidase_S9"/>
    <property type="match status" value="1"/>
</dbReference>
<dbReference type="FunFam" id="3.40.50.1820:FF:000005">
    <property type="entry name" value="Prolyl endopeptidase"/>
    <property type="match status" value="1"/>
</dbReference>
<keyword evidence="6" id="KW-0720">Serine protease</keyword>
<dbReference type="Gene3D" id="2.130.10.120">
    <property type="entry name" value="Prolyl oligopeptidase, N-terminal domain"/>
    <property type="match status" value="1"/>
</dbReference>
<dbReference type="PANTHER" id="PTHR42881:SF2">
    <property type="entry name" value="PROLYL ENDOPEPTIDASE"/>
    <property type="match status" value="1"/>
</dbReference>
<evidence type="ECO:0000313" key="9">
    <source>
        <dbReference type="EMBL" id="NYF78903.1"/>
    </source>
</evidence>
<keyword evidence="5 9" id="KW-0378">Hydrolase</keyword>
<evidence type="ECO:0000256" key="3">
    <source>
        <dbReference type="ARBA" id="ARBA00011897"/>
    </source>
</evidence>
<protein>
    <recommendedName>
        <fullName evidence="3">prolyl oligopeptidase</fullName>
        <ecNumber evidence="3">3.4.21.26</ecNumber>
    </recommendedName>
</protein>
<dbReference type="InterPro" id="IPR023302">
    <property type="entry name" value="Pept_S9A_N"/>
</dbReference>
<dbReference type="SUPFAM" id="SSF53474">
    <property type="entry name" value="alpha/beta-Hydrolases"/>
    <property type="match status" value="1"/>
</dbReference>
<dbReference type="InterPro" id="IPR051167">
    <property type="entry name" value="Prolyl_oligopep/macrocyclase"/>
</dbReference>
<dbReference type="InterPro" id="IPR002470">
    <property type="entry name" value="Peptidase_S9A"/>
</dbReference>
<dbReference type="SUPFAM" id="SSF50993">
    <property type="entry name" value="Peptidase/esterase 'gauge' domain"/>
    <property type="match status" value="1"/>
</dbReference>
<evidence type="ECO:0000256" key="2">
    <source>
        <dbReference type="ARBA" id="ARBA00005228"/>
    </source>
</evidence>
<comment type="similarity">
    <text evidence="2">Belongs to the peptidase S9A family.</text>
</comment>
<reference evidence="9 10" key="1">
    <citation type="submission" date="2020-07" db="EMBL/GenBank/DDBJ databases">
        <title>Genomic Encyclopedia of Type Strains, Phase IV (KMG-V): Genome sequencing to study the core and pangenomes of soil and plant-associated prokaryotes.</title>
        <authorList>
            <person name="Whitman W."/>
        </authorList>
    </citation>
    <scope>NUCLEOTIDE SEQUENCE [LARGE SCALE GENOMIC DNA]</scope>
    <source>
        <strain evidence="9 10">X4EP2</strain>
    </source>
</reference>
<dbReference type="Gene3D" id="3.40.50.1820">
    <property type="entry name" value="alpha/beta hydrolase"/>
    <property type="match status" value="1"/>
</dbReference>
<dbReference type="GO" id="GO:0005829">
    <property type="term" value="C:cytosol"/>
    <property type="evidence" value="ECO:0007669"/>
    <property type="project" value="TreeGrafter"/>
</dbReference>
<dbReference type="PRINTS" id="PR00862">
    <property type="entry name" value="PROLIGOPTASE"/>
</dbReference>
<comment type="catalytic activity">
    <reaction evidence="1">
        <text>Hydrolysis of Pro-|-Xaa &gt;&gt; Ala-|-Xaa in oligopeptides.</text>
        <dbReference type="EC" id="3.4.21.26"/>
    </reaction>
</comment>
<dbReference type="EC" id="3.4.21.26" evidence="3"/>
<sequence>MSELREDVLAYPKARMMEQVDDYFGTKVADPYRWMEDVDSPELAEWVEAENRLTQEYLAQVPSRKAMHGRLMELMDFERYTVPSGYRLQDGGTRYFYQHNSGLQNQAVVYWQDGLEGERQVLLDPNGMSEDGTVALNGFSVTDDGRLAAYALSEAGSDWLVWRVREVETGKDLVDRIEWSKFSGASWLKDGSGFFYARYDAPGAESFKEANYFHKIYLHKLGTEQSEDALVFERPDNGELNLGAVVTDDGRYLLIHQSEGTSPNNELAVKDLSDPEAPVLRLIAEADAAYSPIENDGTFFWVQTTLDAPNGKVIGIDLTKPEREHWVTLVPESRNAIDQVSMVNDTLIVLYLEDAQSMVELHRRDGTAIGRFSLPGIGTAGGFGGRRTDGETFFGFTNFTAPGVVYRLDMRTMETTVFRQPELRFAPDAFETKQVFVASKDGTRVPVFLSYKKGLVLDGSAPTLLYGYGGFGVSLLPSFSSARVLWMELGGVYAQACLRGGGEYGESWHEAGMKLQKQNVFDDFLACAEWLIDAKYTSATKLAIQGGSNGGLLVGACITQRPELFGAALAEVGVLDMLRFDKFTIGWAWKAEYGSPSEDAAEFAAMYEYSPLHRLRAGVAYPATMVMTADHDDRVFPAHSFKFTAAMQAVAPPQPALIRVETRAGHGAGMPLSKRVEGVVDQYAFLVRALEMAV</sequence>
<dbReference type="InterPro" id="IPR001375">
    <property type="entry name" value="Peptidase_S9_cat"/>
</dbReference>
<feature type="domain" description="Peptidase S9A N-terminal" evidence="8">
    <location>
        <begin position="13"/>
        <end position="420"/>
    </location>
</feature>
<evidence type="ECO:0000256" key="4">
    <source>
        <dbReference type="ARBA" id="ARBA00022670"/>
    </source>
</evidence>
<dbReference type="InterPro" id="IPR029058">
    <property type="entry name" value="AB_hydrolase_fold"/>
</dbReference>
<dbReference type="AlphaFoldDB" id="A0A7Y9PGW2"/>
<dbReference type="Pfam" id="PF02897">
    <property type="entry name" value="Peptidase_S9_N"/>
    <property type="match status" value="1"/>
</dbReference>
<keyword evidence="4" id="KW-0645">Protease</keyword>
<evidence type="ECO:0000256" key="6">
    <source>
        <dbReference type="ARBA" id="ARBA00022825"/>
    </source>
</evidence>
<evidence type="ECO:0000259" key="8">
    <source>
        <dbReference type="Pfam" id="PF02897"/>
    </source>
</evidence>
<keyword evidence="10" id="KW-1185">Reference proteome</keyword>
<dbReference type="GO" id="GO:0070012">
    <property type="term" value="F:oligopeptidase activity"/>
    <property type="evidence" value="ECO:0007669"/>
    <property type="project" value="TreeGrafter"/>
</dbReference>
<evidence type="ECO:0000259" key="7">
    <source>
        <dbReference type="Pfam" id="PF00326"/>
    </source>
</evidence>
<proteinExistence type="inferred from homology"/>
<dbReference type="RefSeq" id="WP_179488710.1">
    <property type="nucleotide sequence ID" value="NZ_JACCCW010000001.1"/>
</dbReference>
<dbReference type="GO" id="GO:0004252">
    <property type="term" value="F:serine-type endopeptidase activity"/>
    <property type="evidence" value="ECO:0007669"/>
    <property type="project" value="UniProtKB-EC"/>
</dbReference>
<evidence type="ECO:0000313" key="10">
    <source>
        <dbReference type="Proteomes" id="UP000589520"/>
    </source>
</evidence>
<dbReference type="Proteomes" id="UP000589520">
    <property type="component" value="Unassembled WGS sequence"/>
</dbReference>
<name>A0A7Y9PGW2_9BACT</name>
<dbReference type="PANTHER" id="PTHR42881">
    <property type="entry name" value="PROLYL ENDOPEPTIDASE"/>
    <property type="match status" value="1"/>
</dbReference>
<feature type="domain" description="Peptidase S9 prolyl oligopeptidase catalytic" evidence="7">
    <location>
        <begin position="477"/>
        <end position="691"/>
    </location>
</feature>
<dbReference type="GO" id="GO:0006508">
    <property type="term" value="P:proteolysis"/>
    <property type="evidence" value="ECO:0007669"/>
    <property type="project" value="UniProtKB-KW"/>
</dbReference>
<evidence type="ECO:0000256" key="5">
    <source>
        <dbReference type="ARBA" id="ARBA00022801"/>
    </source>
</evidence>
<accession>A0A7Y9PGW2</accession>
<gene>
    <name evidence="9" type="ORF">HDF17_001190</name>
</gene>
<comment type="caution">
    <text evidence="9">The sequence shown here is derived from an EMBL/GenBank/DDBJ whole genome shotgun (WGS) entry which is preliminary data.</text>
</comment>